<gene>
    <name evidence="2" type="ORF">SMRZ_LOCUS23591</name>
</gene>
<dbReference type="EMBL" id="UZAI01019813">
    <property type="protein sequence ID" value="VDP47866.1"/>
    <property type="molecule type" value="Genomic_DNA"/>
</dbReference>
<keyword evidence="1" id="KW-1133">Transmembrane helix</keyword>
<reference evidence="2 3" key="1">
    <citation type="submission" date="2018-11" db="EMBL/GenBank/DDBJ databases">
        <authorList>
            <consortium name="Pathogen Informatics"/>
        </authorList>
    </citation>
    <scope>NUCLEOTIDE SEQUENCE [LARGE SCALE GENOMIC DNA]</scope>
    <source>
        <strain evidence="2 3">Zambia</strain>
    </source>
</reference>
<name>A0A3P8HX81_9TREM</name>
<proteinExistence type="predicted"/>
<dbReference type="Proteomes" id="UP000277204">
    <property type="component" value="Unassembled WGS sequence"/>
</dbReference>
<keyword evidence="3" id="KW-1185">Reference proteome</keyword>
<sequence>MRRQLLINTCIFWMIAFVVLQVSAPYSRTVLTFVLKILILVLVDSCFEFQMFLSCKYAALALPIGAFTSASDPPCSSMMPPKYVKVGLPRYS</sequence>
<evidence type="ECO:0000313" key="3">
    <source>
        <dbReference type="Proteomes" id="UP000277204"/>
    </source>
</evidence>
<accession>A0A3P8HX81</accession>
<keyword evidence="1" id="KW-0472">Membrane</keyword>
<protein>
    <submittedName>
        <fullName evidence="2">Uncharacterized protein</fullName>
    </submittedName>
</protein>
<evidence type="ECO:0000256" key="1">
    <source>
        <dbReference type="SAM" id="Phobius"/>
    </source>
</evidence>
<evidence type="ECO:0000313" key="2">
    <source>
        <dbReference type="EMBL" id="VDP47866.1"/>
    </source>
</evidence>
<feature type="transmembrane region" description="Helical" evidence="1">
    <location>
        <begin position="5"/>
        <end position="24"/>
    </location>
</feature>
<organism evidence="2 3">
    <name type="scientific">Schistosoma margrebowiei</name>
    <dbReference type="NCBI Taxonomy" id="48269"/>
    <lineage>
        <taxon>Eukaryota</taxon>
        <taxon>Metazoa</taxon>
        <taxon>Spiralia</taxon>
        <taxon>Lophotrochozoa</taxon>
        <taxon>Platyhelminthes</taxon>
        <taxon>Trematoda</taxon>
        <taxon>Digenea</taxon>
        <taxon>Strigeidida</taxon>
        <taxon>Schistosomatoidea</taxon>
        <taxon>Schistosomatidae</taxon>
        <taxon>Schistosoma</taxon>
    </lineage>
</organism>
<keyword evidence="1" id="KW-0812">Transmembrane</keyword>
<dbReference type="AlphaFoldDB" id="A0A3P8HX81"/>